<reference evidence="3" key="1">
    <citation type="submission" date="2025-08" db="UniProtKB">
        <authorList>
            <consortium name="RefSeq"/>
        </authorList>
    </citation>
    <scope>IDENTIFICATION</scope>
    <source>
        <strain evidence="3">Mau12</strain>
        <tissue evidence="3">Whole Body</tissue>
    </source>
</reference>
<feature type="chain" id="PRO_5027610399" evidence="1">
    <location>
        <begin position="18"/>
        <end position="128"/>
    </location>
</feature>
<dbReference type="RefSeq" id="XP_033172561.1">
    <property type="nucleotide sequence ID" value="XM_033316670.1"/>
</dbReference>
<feature type="signal peptide" evidence="1">
    <location>
        <begin position="1"/>
        <end position="17"/>
    </location>
</feature>
<sequence>MISIAQWLTSFTAGALASAQATRFLKTVNEEESPAKISSQLETAAIDGLATEQPKILGSEQISNVMQHILSSERSASGVYLDAMHNRCANKQEYALGSESLNQMLEDIMTSAGSVSSRSLSMEPAVEA</sequence>
<name>A0A6P8LD28_DROMA</name>
<dbReference type="Proteomes" id="UP000515162">
    <property type="component" value="Chromosome 2L"/>
</dbReference>
<organism evidence="2 3">
    <name type="scientific">Drosophila mauritiana</name>
    <name type="common">Fruit fly</name>
    <dbReference type="NCBI Taxonomy" id="7226"/>
    <lineage>
        <taxon>Eukaryota</taxon>
        <taxon>Metazoa</taxon>
        <taxon>Ecdysozoa</taxon>
        <taxon>Arthropoda</taxon>
        <taxon>Hexapoda</taxon>
        <taxon>Insecta</taxon>
        <taxon>Pterygota</taxon>
        <taxon>Neoptera</taxon>
        <taxon>Endopterygota</taxon>
        <taxon>Diptera</taxon>
        <taxon>Brachycera</taxon>
        <taxon>Muscomorpha</taxon>
        <taxon>Ephydroidea</taxon>
        <taxon>Drosophilidae</taxon>
        <taxon>Drosophila</taxon>
        <taxon>Sophophora</taxon>
    </lineage>
</organism>
<evidence type="ECO:0000256" key="1">
    <source>
        <dbReference type="SAM" id="SignalP"/>
    </source>
</evidence>
<evidence type="ECO:0000313" key="2">
    <source>
        <dbReference type="Proteomes" id="UP000515162"/>
    </source>
</evidence>
<accession>A0A6P8LD28</accession>
<dbReference type="GeneID" id="117148941"/>
<dbReference type="AlphaFoldDB" id="A0A6P8LD28"/>
<keyword evidence="2" id="KW-1185">Reference proteome</keyword>
<gene>
    <name evidence="3" type="primary">LOC117148941</name>
</gene>
<evidence type="ECO:0000313" key="3">
    <source>
        <dbReference type="RefSeq" id="XP_033172561.1"/>
    </source>
</evidence>
<protein>
    <submittedName>
        <fullName evidence="3">Uncharacterized protein LOC117148941</fullName>
    </submittedName>
</protein>
<proteinExistence type="predicted"/>
<keyword evidence="1" id="KW-0732">Signal</keyword>